<name>A0ABY8VXQ1_9MYCO</name>
<protein>
    <submittedName>
        <fullName evidence="2">Alpha/beta hydrolase</fullName>
    </submittedName>
</protein>
<organism evidence="2 3">
    <name type="scientific">Candidatus Mycobacterium wuenschmannii</name>
    <dbReference type="NCBI Taxonomy" id="3027808"/>
    <lineage>
        <taxon>Bacteria</taxon>
        <taxon>Bacillati</taxon>
        <taxon>Actinomycetota</taxon>
        <taxon>Actinomycetes</taxon>
        <taxon>Mycobacteriales</taxon>
        <taxon>Mycobacteriaceae</taxon>
        <taxon>Mycobacterium</taxon>
    </lineage>
</organism>
<dbReference type="RefSeq" id="WP_285188096.1">
    <property type="nucleotide sequence ID" value="NZ_CP126981.1"/>
</dbReference>
<dbReference type="InterPro" id="IPR050228">
    <property type="entry name" value="Carboxylesterase_BioH"/>
</dbReference>
<dbReference type="Proteomes" id="UP001236585">
    <property type="component" value="Chromosome"/>
</dbReference>
<evidence type="ECO:0000259" key="1">
    <source>
        <dbReference type="Pfam" id="PF00561"/>
    </source>
</evidence>
<keyword evidence="3" id="KW-1185">Reference proteome</keyword>
<accession>A0ABY8VXQ1</accession>
<reference evidence="2 3" key="1">
    <citation type="journal article" date="2023" name="Microbiol. Resour. Announc.">
        <title>Complete Genome Sequence of Mycobacterium wuenschmanii, a novel Nontuberculous Mycobacterium Isolated from a captive population of Amazon Milk Frogs.</title>
        <authorList>
            <person name="Hicks J."/>
            <person name="Zeineldin M."/>
            <person name="Ward H."/>
            <person name="Wuenschmann A."/>
            <person name="Camp P."/>
            <person name="Farrell D."/>
            <person name="Lehman K."/>
            <person name="Thacker T."/>
            <person name="Cuthbert E."/>
        </authorList>
    </citation>
    <scope>NUCLEOTIDE SEQUENCE [LARGE SCALE GENOMIC DNA]</scope>
    <source>
        <strain evidence="2 3">Wuenschmanii</strain>
    </source>
</reference>
<feature type="domain" description="AB hydrolase-1" evidence="1">
    <location>
        <begin position="63"/>
        <end position="294"/>
    </location>
</feature>
<sequence>MSLPLSPRSLRFDSAATRLDRLYAAAHRHGISAERLVLPAEGLLRGRDPELHYLEWPGPQRGPSVLMLHGGGLHAHTFDLVGNLVSRHARCVALDLRGHGESGWAGPGQYGASAIADDIDAVVCALQLAPVVVVGHSVGGMGAMVWAARSPEGLAALMIVDVAPGMNQEGTGSVHEFVAANPTFTDLDDVDRFFARGTTPSVAAGDSAAANLRWDANGRLAFKYDTAQFAGIDLPLGDELRAVAARIDAPTRVLRGQRSKVIDNEAAAELAGLIPGASWAVVPDAGHTIQSSNPAGLAAEIIAIAT</sequence>
<dbReference type="Gene3D" id="3.40.50.1820">
    <property type="entry name" value="alpha/beta hydrolase"/>
    <property type="match status" value="1"/>
</dbReference>
<evidence type="ECO:0000313" key="2">
    <source>
        <dbReference type="EMBL" id="WIM88081.1"/>
    </source>
</evidence>
<dbReference type="PRINTS" id="PR00111">
    <property type="entry name" value="ABHYDROLASE"/>
</dbReference>
<dbReference type="PANTHER" id="PTHR43194">
    <property type="entry name" value="HYDROLASE ALPHA/BETA FOLD FAMILY"/>
    <property type="match status" value="1"/>
</dbReference>
<keyword evidence="2" id="KW-0378">Hydrolase</keyword>
<dbReference type="GO" id="GO:0016787">
    <property type="term" value="F:hydrolase activity"/>
    <property type="evidence" value="ECO:0007669"/>
    <property type="project" value="UniProtKB-KW"/>
</dbReference>
<dbReference type="EMBL" id="CP126981">
    <property type="protein sequence ID" value="WIM88081.1"/>
    <property type="molecule type" value="Genomic_DNA"/>
</dbReference>
<evidence type="ECO:0000313" key="3">
    <source>
        <dbReference type="Proteomes" id="UP001236585"/>
    </source>
</evidence>
<dbReference type="SUPFAM" id="SSF53474">
    <property type="entry name" value="alpha/beta-Hydrolases"/>
    <property type="match status" value="1"/>
</dbReference>
<dbReference type="InterPro" id="IPR029058">
    <property type="entry name" value="AB_hydrolase_fold"/>
</dbReference>
<proteinExistence type="predicted"/>
<gene>
    <name evidence="2" type="ORF">PT015_00675</name>
</gene>
<dbReference type="Pfam" id="PF00561">
    <property type="entry name" value="Abhydrolase_1"/>
    <property type="match status" value="1"/>
</dbReference>
<dbReference type="PANTHER" id="PTHR43194:SF2">
    <property type="entry name" value="PEROXISOMAL MEMBRANE PROTEIN LPX1"/>
    <property type="match status" value="1"/>
</dbReference>
<dbReference type="InterPro" id="IPR000073">
    <property type="entry name" value="AB_hydrolase_1"/>
</dbReference>